<evidence type="ECO:0000256" key="8">
    <source>
        <dbReference type="ARBA" id="ARBA00023136"/>
    </source>
</evidence>
<evidence type="ECO:0008006" key="12">
    <source>
        <dbReference type="Google" id="ProtNLM"/>
    </source>
</evidence>
<dbReference type="GO" id="GO:0031780">
    <property type="term" value="F:corticotropin hormone receptor binding"/>
    <property type="evidence" value="ECO:0007669"/>
    <property type="project" value="TreeGrafter"/>
</dbReference>
<name>A0AAD8YRQ9_9TELE</name>
<keyword evidence="7 9" id="KW-1133">Transmembrane helix</keyword>
<dbReference type="AlphaFoldDB" id="A0AAD8YRQ9"/>
<keyword evidence="8 9" id="KW-0472">Membrane</keyword>
<dbReference type="GO" id="GO:0072659">
    <property type="term" value="P:protein localization to plasma membrane"/>
    <property type="evidence" value="ECO:0007669"/>
    <property type="project" value="TreeGrafter"/>
</dbReference>
<organism evidence="10 11">
    <name type="scientific">Electrophorus voltai</name>
    <dbReference type="NCBI Taxonomy" id="2609070"/>
    <lineage>
        <taxon>Eukaryota</taxon>
        <taxon>Metazoa</taxon>
        <taxon>Chordata</taxon>
        <taxon>Craniata</taxon>
        <taxon>Vertebrata</taxon>
        <taxon>Euteleostomi</taxon>
        <taxon>Actinopterygii</taxon>
        <taxon>Neopterygii</taxon>
        <taxon>Teleostei</taxon>
        <taxon>Ostariophysi</taxon>
        <taxon>Gymnotiformes</taxon>
        <taxon>Gymnotoidei</taxon>
        <taxon>Gymnotidae</taxon>
        <taxon>Electrophorus</taxon>
    </lineage>
</organism>
<evidence type="ECO:0000256" key="9">
    <source>
        <dbReference type="SAM" id="Phobius"/>
    </source>
</evidence>
<evidence type="ECO:0000313" key="11">
    <source>
        <dbReference type="Proteomes" id="UP001239994"/>
    </source>
</evidence>
<dbReference type="GO" id="GO:0031783">
    <property type="term" value="F:type 5 melanocortin receptor binding"/>
    <property type="evidence" value="ECO:0007669"/>
    <property type="project" value="TreeGrafter"/>
</dbReference>
<dbReference type="GO" id="GO:0005789">
    <property type="term" value="C:endoplasmic reticulum membrane"/>
    <property type="evidence" value="ECO:0007669"/>
    <property type="project" value="UniProtKB-SubCell"/>
</dbReference>
<keyword evidence="6" id="KW-0256">Endoplasmic reticulum</keyword>
<keyword evidence="11" id="KW-1185">Reference proteome</keyword>
<dbReference type="InterPro" id="IPR028111">
    <property type="entry name" value="MRAP"/>
</dbReference>
<protein>
    <recommendedName>
        <fullName evidence="12">Melanocortin 2 receptor accessory protein</fullName>
    </recommendedName>
</protein>
<gene>
    <name evidence="10" type="ORF">P4O66_017783</name>
</gene>
<comment type="subcellular location">
    <subcellularLocation>
        <location evidence="1">Cell membrane</location>
        <topology evidence="1">Single-pass membrane protein</topology>
    </subcellularLocation>
    <subcellularLocation>
        <location evidence="2">Endoplasmic reticulum membrane</location>
        <topology evidence="2">Single-pass membrane protein</topology>
    </subcellularLocation>
</comment>
<evidence type="ECO:0000256" key="7">
    <source>
        <dbReference type="ARBA" id="ARBA00022989"/>
    </source>
</evidence>
<feature type="transmembrane region" description="Helical" evidence="9">
    <location>
        <begin position="36"/>
        <end position="60"/>
    </location>
</feature>
<dbReference type="GO" id="GO:0031782">
    <property type="term" value="F:type 4 melanocortin receptor binding"/>
    <property type="evidence" value="ECO:0007669"/>
    <property type="project" value="TreeGrafter"/>
</dbReference>
<dbReference type="Pfam" id="PF15183">
    <property type="entry name" value="MRAP"/>
    <property type="match status" value="1"/>
</dbReference>
<dbReference type="PANTHER" id="PTHR28675:SF2">
    <property type="entry name" value="MELANOCORTIN-2 RECEPTOR ACCESSORY PROTEIN"/>
    <property type="match status" value="1"/>
</dbReference>
<evidence type="ECO:0000256" key="3">
    <source>
        <dbReference type="ARBA" id="ARBA00010063"/>
    </source>
</evidence>
<evidence type="ECO:0000256" key="6">
    <source>
        <dbReference type="ARBA" id="ARBA00022824"/>
    </source>
</evidence>
<proteinExistence type="inferred from homology"/>
<sequence>MEKSTNTSAYEWTYEYYYDYMDPVTVDASKLRYNRYSIVIIFWITMAAFIGLFALILSSISRTGTIPRRDSIRKKSCLSWISKERYTQSSQSLE</sequence>
<comment type="similarity">
    <text evidence="3">Belongs to the MRAP family.</text>
</comment>
<evidence type="ECO:0000313" key="10">
    <source>
        <dbReference type="EMBL" id="KAK1786055.1"/>
    </source>
</evidence>
<evidence type="ECO:0000256" key="5">
    <source>
        <dbReference type="ARBA" id="ARBA00022692"/>
    </source>
</evidence>
<dbReference type="PANTHER" id="PTHR28675">
    <property type="entry name" value="MELANOCORTIN-2 RECEPTOR ACCESSORY PROTEIN 2"/>
    <property type="match status" value="1"/>
</dbReference>
<dbReference type="Proteomes" id="UP001239994">
    <property type="component" value="Unassembled WGS sequence"/>
</dbReference>
<evidence type="ECO:0000256" key="4">
    <source>
        <dbReference type="ARBA" id="ARBA00022475"/>
    </source>
</evidence>
<evidence type="ECO:0000256" key="1">
    <source>
        <dbReference type="ARBA" id="ARBA00004162"/>
    </source>
</evidence>
<evidence type="ECO:0000256" key="2">
    <source>
        <dbReference type="ARBA" id="ARBA00004389"/>
    </source>
</evidence>
<dbReference type="EMBL" id="JAROKS010000025">
    <property type="protein sequence ID" value="KAK1786055.1"/>
    <property type="molecule type" value="Genomic_DNA"/>
</dbReference>
<accession>A0AAD8YRQ9</accession>
<reference evidence="10" key="1">
    <citation type="submission" date="2023-03" db="EMBL/GenBank/DDBJ databases">
        <title>Electrophorus voltai genome.</title>
        <authorList>
            <person name="Bian C."/>
        </authorList>
    </citation>
    <scope>NUCLEOTIDE SEQUENCE</scope>
    <source>
        <strain evidence="10">CB-2022</strain>
        <tissue evidence="10">Muscle</tissue>
    </source>
</reference>
<dbReference type="GO" id="GO:0070996">
    <property type="term" value="F:type 1 melanocortin receptor binding"/>
    <property type="evidence" value="ECO:0007669"/>
    <property type="project" value="TreeGrafter"/>
</dbReference>
<comment type="caution">
    <text evidence="10">The sequence shown here is derived from an EMBL/GenBank/DDBJ whole genome shotgun (WGS) entry which is preliminary data.</text>
</comment>
<dbReference type="GO" id="GO:0005886">
    <property type="term" value="C:plasma membrane"/>
    <property type="evidence" value="ECO:0007669"/>
    <property type="project" value="UniProtKB-SubCell"/>
</dbReference>
<dbReference type="GO" id="GO:0030545">
    <property type="term" value="F:signaling receptor regulator activity"/>
    <property type="evidence" value="ECO:0007669"/>
    <property type="project" value="TreeGrafter"/>
</dbReference>
<dbReference type="GO" id="GO:0106070">
    <property type="term" value="P:regulation of adenylate cyclase-activating G protein-coupled receptor signaling pathway"/>
    <property type="evidence" value="ECO:0007669"/>
    <property type="project" value="TreeGrafter"/>
</dbReference>
<dbReference type="GO" id="GO:0031781">
    <property type="term" value="F:type 3 melanocortin receptor binding"/>
    <property type="evidence" value="ECO:0007669"/>
    <property type="project" value="TreeGrafter"/>
</dbReference>
<keyword evidence="5 9" id="KW-0812">Transmembrane</keyword>
<keyword evidence="4" id="KW-1003">Cell membrane</keyword>